<dbReference type="PANTHER" id="PTHR21137:SF35">
    <property type="entry name" value="ODORANT RECEPTOR 19A-RELATED"/>
    <property type="match status" value="1"/>
</dbReference>
<keyword evidence="2" id="KW-1003">Cell membrane</keyword>
<protein>
    <recommendedName>
        <fullName evidence="10">Odorant receptor</fullName>
    </recommendedName>
</protein>
<dbReference type="PANTHER" id="PTHR21137">
    <property type="entry name" value="ODORANT RECEPTOR"/>
    <property type="match status" value="1"/>
</dbReference>
<comment type="caution">
    <text evidence="10">Lacks conserved residue(s) required for the propagation of feature annotation.</text>
</comment>
<keyword evidence="4 10" id="KW-0812">Transmembrane</keyword>
<gene>
    <name evidence="11" type="ORF">CHIRRI_LOCUS7751</name>
</gene>
<dbReference type="AlphaFoldDB" id="A0A9N9RYF5"/>
<keyword evidence="5 10" id="KW-0552">Olfaction</keyword>
<dbReference type="OrthoDB" id="8185860at2759"/>
<dbReference type="Proteomes" id="UP001153620">
    <property type="component" value="Chromosome 2"/>
</dbReference>
<name>A0A9N9RYF5_9DIPT</name>
<evidence type="ECO:0000256" key="5">
    <source>
        <dbReference type="ARBA" id="ARBA00022725"/>
    </source>
</evidence>
<evidence type="ECO:0000256" key="2">
    <source>
        <dbReference type="ARBA" id="ARBA00022475"/>
    </source>
</evidence>
<sequence length="340" mass="38914">MPAVEKVQNFLNLLKYKLKPARRSESVFIKFSDFFISEKIFNLYGLHNLPSSLSNDGSKKRKLLFQASIFSVAIFTVLSLISLKIGLTNDGSLLMLYENGIEFCVAAMIYIKTFLIAYYYCEKLKEVIEVLDLYYPNDGWNQQVFQVSGHLKTLKIHEILAILSYAIACSAFCFMPYFVQLYGLLTSQKFELDSILHFYLPIIDQNQLVVYAILNLIVLYAMYSGTVFTLMTDLLYVELVALASMELSNLGQLMSEIDPDDGMENAQKELERLTKVHEELIEVTRKLNEIFSIIMFIDLFGIIALMCLSAFMTFVSNCFSGYWNLVDIGILRLSNLSHTK</sequence>
<feature type="transmembrane region" description="Helical" evidence="10">
    <location>
        <begin position="99"/>
        <end position="121"/>
    </location>
</feature>
<evidence type="ECO:0000256" key="9">
    <source>
        <dbReference type="ARBA" id="ARBA00023224"/>
    </source>
</evidence>
<keyword evidence="9 10" id="KW-0807">Transducer</keyword>
<proteinExistence type="inferred from homology"/>
<evidence type="ECO:0000313" key="12">
    <source>
        <dbReference type="Proteomes" id="UP001153620"/>
    </source>
</evidence>
<reference evidence="11" key="1">
    <citation type="submission" date="2022-01" db="EMBL/GenBank/DDBJ databases">
        <authorList>
            <person name="King R."/>
        </authorList>
    </citation>
    <scope>NUCLEOTIDE SEQUENCE</scope>
</reference>
<reference evidence="11" key="2">
    <citation type="submission" date="2022-10" db="EMBL/GenBank/DDBJ databases">
        <authorList>
            <consortium name="ENA_rothamsted_submissions"/>
            <consortium name="culmorum"/>
            <person name="King R."/>
        </authorList>
    </citation>
    <scope>NUCLEOTIDE SEQUENCE</scope>
</reference>
<dbReference type="GO" id="GO:0005549">
    <property type="term" value="F:odorant binding"/>
    <property type="evidence" value="ECO:0007669"/>
    <property type="project" value="InterPro"/>
</dbReference>
<keyword evidence="3 10" id="KW-0716">Sensory transduction</keyword>
<dbReference type="GO" id="GO:0004984">
    <property type="term" value="F:olfactory receptor activity"/>
    <property type="evidence" value="ECO:0007669"/>
    <property type="project" value="InterPro"/>
</dbReference>
<evidence type="ECO:0000256" key="8">
    <source>
        <dbReference type="ARBA" id="ARBA00023170"/>
    </source>
</evidence>
<evidence type="ECO:0000256" key="4">
    <source>
        <dbReference type="ARBA" id="ARBA00022692"/>
    </source>
</evidence>
<keyword evidence="8 10" id="KW-0675">Receptor</keyword>
<accession>A0A9N9RYF5</accession>
<dbReference type="GO" id="GO:0005886">
    <property type="term" value="C:plasma membrane"/>
    <property type="evidence" value="ECO:0007669"/>
    <property type="project" value="UniProtKB-SubCell"/>
</dbReference>
<feature type="transmembrane region" description="Helical" evidence="10">
    <location>
        <begin position="63"/>
        <end position="87"/>
    </location>
</feature>
<evidence type="ECO:0000256" key="6">
    <source>
        <dbReference type="ARBA" id="ARBA00022989"/>
    </source>
</evidence>
<comment type="subcellular location">
    <subcellularLocation>
        <location evidence="1 10">Cell membrane</location>
        <topology evidence="1 10">Multi-pass membrane protein</topology>
    </subcellularLocation>
</comment>
<keyword evidence="7 10" id="KW-0472">Membrane</keyword>
<evidence type="ECO:0000256" key="10">
    <source>
        <dbReference type="RuleBase" id="RU351113"/>
    </source>
</evidence>
<organism evidence="11 12">
    <name type="scientific">Chironomus riparius</name>
    <dbReference type="NCBI Taxonomy" id="315576"/>
    <lineage>
        <taxon>Eukaryota</taxon>
        <taxon>Metazoa</taxon>
        <taxon>Ecdysozoa</taxon>
        <taxon>Arthropoda</taxon>
        <taxon>Hexapoda</taxon>
        <taxon>Insecta</taxon>
        <taxon>Pterygota</taxon>
        <taxon>Neoptera</taxon>
        <taxon>Endopterygota</taxon>
        <taxon>Diptera</taxon>
        <taxon>Nematocera</taxon>
        <taxon>Chironomoidea</taxon>
        <taxon>Chironomidae</taxon>
        <taxon>Chironominae</taxon>
        <taxon>Chironomus</taxon>
    </lineage>
</organism>
<feature type="transmembrane region" description="Helical" evidence="10">
    <location>
        <begin position="159"/>
        <end position="179"/>
    </location>
</feature>
<dbReference type="Pfam" id="PF02949">
    <property type="entry name" value="7tm_6"/>
    <property type="match status" value="1"/>
</dbReference>
<dbReference type="InterPro" id="IPR004117">
    <property type="entry name" value="7tm6_olfct_rcpt"/>
</dbReference>
<dbReference type="EMBL" id="OU895878">
    <property type="protein sequence ID" value="CAG9804873.1"/>
    <property type="molecule type" value="Genomic_DNA"/>
</dbReference>
<comment type="similarity">
    <text evidence="10">Belongs to the insect chemoreceptor superfamily. Heteromeric odorant receptor channel (TC 1.A.69) family.</text>
</comment>
<evidence type="ECO:0000256" key="1">
    <source>
        <dbReference type="ARBA" id="ARBA00004651"/>
    </source>
</evidence>
<dbReference type="GO" id="GO:0007165">
    <property type="term" value="P:signal transduction"/>
    <property type="evidence" value="ECO:0007669"/>
    <property type="project" value="UniProtKB-KW"/>
</dbReference>
<feature type="transmembrane region" description="Helical" evidence="10">
    <location>
        <begin position="208"/>
        <end position="230"/>
    </location>
</feature>
<feature type="transmembrane region" description="Helical" evidence="10">
    <location>
        <begin position="290"/>
        <end position="315"/>
    </location>
</feature>
<evidence type="ECO:0000256" key="3">
    <source>
        <dbReference type="ARBA" id="ARBA00022606"/>
    </source>
</evidence>
<evidence type="ECO:0000256" key="7">
    <source>
        <dbReference type="ARBA" id="ARBA00023136"/>
    </source>
</evidence>
<keyword evidence="6 10" id="KW-1133">Transmembrane helix</keyword>
<evidence type="ECO:0000313" key="11">
    <source>
        <dbReference type="EMBL" id="CAG9804873.1"/>
    </source>
</evidence>
<keyword evidence="12" id="KW-1185">Reference proteome</keyword>